<dbReference type="AlphaFoldDB" id="A0A2M4C9B7"/>
<protein>
    <submittedName>
        <fullName evidence="2">Putative secreted protein</fullName>
    </submittedName>
</protein>
<keyword evidence="1" id="KW-0732">Signal</keyword>
<accession>A0A2M4C9B7</accession>
<feature type="signal peptide" evidence="1">
    <location>
        <begin position="1"/>
        <end position="21"/>
    </location>
</feature>
<reference evidence="2" key="1">
    <citation type="submission" date="2018-01" db="EMBL/GenBank/DDBJ databases">
        <title>An insight into the sialome of Amazonian anophelines.</title>
        <authorList>
            <person name="Ribeiro J.M."/>
            <person name="Scarpassa V."/>
            <person name="Calvo E."/>
        </authorList>
    </citation>
    <scope>NUCLEOTIDE SEQUENCE</scope>
    <source>
        <tissue evidence="2">Salivary glands</tissue>
    </source>
</reference>
<dbReference type="EMBL" id="GGFJ01012769">
    <property type="protein sequence ID" value="MBW61910.1"/>
    <property type="molecule type" value="Transcribed_RNA"/>
</dbReference>
<sequence length="94" mass="10050">MYRKSVLSAAILALLFCSVKAETGGNICSGGDIAKGNCVRFLDCDDDLVNTEYIDQQQANNLDARKAACSSSTVKMVSIRGVGRCTGYIAELHL</sequence>
<name>A0A2M4C9B7_9DIPT</name>
<evidence type="ECO:0000256" key="1">
    <source>
        <dbReference type="SAM" id="SignalP"/>
    </source>
</evidence>
<proteinExistence type="predicted"/>
<organism evidence="2">
    <name type="scientific">Anopheles marajoara</name>
    <dbReference type="NCBI Taxonomy" id="58244"/>
    <lineage>
        <taxon>Eukaryota</taxon>
        <taxon>Metazoa</taxon>
        <taxon>Ecdysozoa</taxon>
        <taxon>Arthropoda</taxon>
        <taxon>Hexapoda</taxon>
        <taxon>Insecta</taxon>
        <taxon>Pterygota</taxon>
        <taxon>Neoptera</taxon>
        <taxon>Endopterygota</taxon>
        <taxon>Diptera</taxon>
        <taxon>Nematocera</taxon>
        <taxon>Culicoidea</taxon>
        <taxon>Culicidae</taxon>
        <taxon>Anophelinae</taxon>
        <taxon>Anopheles</taxon>
    </lineage>
</organism>
<feature type="chain" id="PRO_5014695175" evidence="1">
    <location>
        <begin position="22"/>
        <end position="94"/>
    </location>
</feature>
<evidence type="ECO:0000313" key="2">
    <source>
        <dbReference type="EMBL" id="MBW61910.1"/>
    </source>
</evidence>